<name>A0ABY1Z168_9GAMM</name>
<protein>
    <recommendedName>
        <fullName evidence="4">Lipoprotein</fullName>
    </recommendedName>
</protein>
<organism evidence="2 3">
    <name type="scientific">Phytopseudomonas dryadis</name>
    <dbReference type="NCBI Taxonomy" id="2487520"/>
    <lineage>
        <taxon>Bacteria</taxon>
        <taxon>Pseudomonadati</taxon>
        <taxon>Pseudomonadota</taxon>
        <taxon>Gammaproteobacteria</taxon>
        <taxon>Pseudomonadales</taxon>
        <taxon>Pseudomonadaceae</taxon>
        <taxon>Phytopseudomonas</taxon>
    </lineage>
</organism>
<comment type="caution">
    <text evidence="2">The sequence shown here is derived from an EMBL/GenBank/DDBJ whole genome shotgun (WGS) entry which is preliminary data.</text>
</comment>
<feature type="chain" id="PRO_5045542274" description="Lipoprotein" evidence="1">
    <location>
        <begin position="28"/>
        <end position="102"/>
    </location>
</feature>
<evidence type="ECO:0000313" key="3">
    <source>
        <dbReference type="Proteomes" id="UP000291334"/>
    </source>
</evidence>
<dbReference type="EMBL" id="QJUM01000032">
    <property type="protein sequence ID" value="TBV01231.1"/>
    <property type="molecule type" value="Genomic_DNA"/>
</dbReference>
<evidence type="ECO:0008006" key="4">
    <source>
        <dbReference type="Google" id="ProtNLM"/>
    </source>
</evidence>
<keyword evidence="1" id="KW-0732">Signal</keyword>
<proteinExistence type="predicted"/>
<reference evidence="2 3" key="1">
    <citation type="submission" date="2018-06" db="EMBL/GenBank/DDBJ databases">
        <title>Three novel Pseudomonas species isolated from symptomatic oak.</title>
        <authorList>
            <person name="Bueno-Gonzalez V."/>
            <person name="Brady C."/>
        </authorList>
    </citation>
    <scope>NUCLEOTIDE SEQUENCE [LARGE SCALE GENOMIC DNA]</scope>
    <source>
        <strain evidence="2 3">P26B</strain>
    </source>
</reference>
<dbReference type="RefSeq" id="WP_131176927.1">
    <property type="nucleotide sequence ID" value="NZ_QJUM01000032.1"/>
</dbReference>
<accession>A0ABY1Z168</accession>
<sequence length="102" mass="11541">MSAIWKLNHRSLLIAAVLALPACSAFGPFSEYEKELINRPIPADKSQREIECGILQAHYNWSLAIIDQRDKNGWEDKSSKDVIVSDAWADRLRAKRLGCSGW</sequence>
<evidence type="ECO:0000313" key="2">
    <source>
        <dbReference type="EMBL" id="TBV01231.1"/>
    </source>
</evidence>
<keyword evidence="3" id="KW-1185">Reference proteome</keyword>
<gene>
    <name evidence="2" type="ORF">DNK34_21585</name>
</gene>
<dbReference type="Proteomes" id="UP000291334">
    <property type="component" value="Unassembled WGS sequence"/>
</dbReference>
<feature type="signal peptide" evidence="1">
    <location>
        <begin position="1"/>
        <end position="27"/>
    </location>
</feature>
<evidence type="ECO:0000256" key="1">
    <source>
        <dbReference type="SAM" id="SignalP"/>
    </source>
</evidence>